<evidence type="ECO:0000313" key="2">
    <source>
        <dbReference type="EMBL" id="KEZ43860.1"/>
    </source>
</evidence>
<dbReference type="RefSeq" id="XP_016643659.1">
    <property type="nucleotide sequence ID" value="XM_016786683.1"/>
</dbReference>
<dbReference type="KEGG" id="sapo:SAPIO_CDS4027"/>
<feature type="compositionally biased region" description="Polar residues" evidence="1">
    <location>
        <begin position="368"/>
        <end position="403"/>
    </location>
</feature>
<feature type="region of interest" description="Disordered" evidence="1">
    <location>
        <begin position="816"/>
        <end position="842"/>
    </location>
</feature>
<comment type="caution">
    <text evidence="2">The sequence shown here is derived from an EMBL/GenBank/DDBJ whole genome shotgun (WGS) entry which is preliminary data.</text>
</comment>
<feature type="region of interest" description="Disordered" evidence="1">
    <location>
        <begin position="567"/>
        <end position="638"/>
    </location>
</feature>
<dbReference type="EMBL" id="JOWA01000090">
    <property type="protein sequence ID" value="KEZ43860.1"/>
    <property type="molecule type" value="Genomic_DNA"/>
</dbReference>
<dbReference type="AlphaFoldDB" id="A0A084G948"/>
<dbReference type="OrthoDB" id="5325276at2759"/>
<feature type="region of interest" description="Disordered" evidence="1">
    <location>
        <begin position="22"/>
        <end position="130"/>
    </location>
</feature>
<feature type="compositionally biased region" description="Low complexity" evidence="1">
    <location>
        <begin position="580"/>
        <end position="596"/>
    </location>
</feature>
<dbReference type="Proteomes" id="UP000028545">
    <property type="component" value="Unassembled WGS sequence"/>
</dbReference>
<accession>A0A084G948</accession>
<gene>
    <name evidence="2" type="ORF">SAPIO_CDS4027</name>
</gene>
<feature type="region of interest" description="Disordered" evidence="1">
    <location>
        <begin position="726"/>
        <end position="773"/>
    </location>
</feature>
<evidence type="ECO:0000313" key="3">
    <source>
        <dbReference type="Proteomes" id="UP000028545"/>
    </source>
</evidence>
<reference evidence="2 3" key="1">
    <citation type="journal article" date="2014" name="Genome Announc.">
        <title>Draft genome sequence of the pathogenic fungus Scedosporium apiospermum.</title>
        <authorList>
            <person name="Vandeputte P."/>
            <person name="Ghamrawi S."/>
            <person name="Rechenmann M."/>
            <person name="Iltis A."/>
            <person name="Giraud S."/>
            <person name="Fleury M."/>
            <person name="Thornton C."/>
            <person name="Delhaes L."/>
            <person name="Meyer W."/>
            <person name="Papon N."/>
            <person name="Bouchara J.P."/>
        </authorList>
    </citation>
    <scope>NUCLEOTIDE SEQUENCE [LARGE SCALE GENOMIC DNA]</scope>
    <source>
        <strain evidence="2 3">IHEM 14462</strain>
    </source>
</reference>
<protein>
    <submittedName>
        <fullName evidence="2">Uncharacterized protein</fullName>
    </submittedName>
</protein>
<sequence>MGLLSFLKRENERLKAPLRAQAYHNTTASKPPVKGTYPVAGDGPKDAPVRKHVPRRIDTNAPKKPVVQDEAAEEDDVDAAPTPFVPRFNEPVLELRPPTSNELRPPSRSGLAHQRMSSWLKRDSSSGSPLLIKRQRPASMLASHRSVPEKLNSVEEISFQPNPAVKPPPLPRLTTHRRGASIYSSTTSTTAASKGGFVDILDAQSEIKPSSFRSRVQATGARDYGEDVADRNIALNVSEPPLASRRTLSYYTPSTTTTTTTETPFHLRRLPMSREASQGLFLDSHRYYAASDADELERTNTVMSSPRAVPRARPVSSAGFVPFPSRGHAYAPREAGTAPRPRLVGMINSSHAGYMSDYQPRGRHSRLASRSNSITANDVTSNSSRAPSLNRGYQSDSRAMQRPKTSYQMYGNNELGIYSSDFGSTHFGQTPPMHVPEFSEIMSFKTRRQRSKSGVSSISVATESITKERPKTAARPSSRDSISSAIPPPIRTMARRPSVTSVSSDNGDGRSPSSGAYEWGRIDIERNADQAASPAPSPHVRRGDRGGYDADSLYNYASLRNRHKLDDVVETVPRRRSSLRHSSISSATPTTSSMSSNPFGRPHSRHTAQTSLDLPLHSPTFTSSHSSLVSGSGTGLTSSSYCAHPESGLQTPVTSSAAATIVRQSSFNMDDYLSSEDEMEGEPFLVSKRPKMPDDETLLFNDAGYGMRGTQLPGLFEAIPEIPYESPPKSSQYLSDSFSRRPLAPLSRPPDFSPRPYALETDDEDELGGLGEEAPLPIRDISARVKAMRAALYEAIAEEKLGKVDVKAAVRMRKEAKARERASARKANGRVDLDDGHHADVE</sequence>
<evidence type="ECO:0000256" key="1">
    <source>
        <dbReference type="SAM" id="MobiDB-lite"/>
    </source>
</evidence>
<dbReference type="VEuPathDB" id="FungiDB:SAPIO_CDS4027"/>
<dbReference type="GeneID" id="27723099"/>
<name>A0A084G948_PSEDA</name>
<keyword evidence="3" id="KW-1185">Reference proteome</keyword>
<feature type="region of interest" description="Disordered" evidence="1">
    <location>
        <begin position="445"/>
        <end position="548"/>
    </location>
</feature>
<organism evidence="2 3">
    <name type="scientific">Pseudallescheria apiosperma</name>
    <name type="common">Scedosporium apiospermum</name>
    <dbReference type="NCBI Taxonomy" id="563466"/>
    <lineage>
        <taxon>Eukaryota</taxon>
        <taxon>Fungi</taxon>
        <taxon>Dikarya</taxon>
        <taxon>Ascomycota</taxon>
        <taxon>Pezizomycotina</taxon>
        <taxon>Sordariomycetes</taxon>
        <taxon>Hypocreomycetidae</taxon>
        <taxon>Microascales</taxon>
        <taxon>Microascaceae</taxon>
        <taxon>Scedosporium</taxon>
    </lineage>
</organism>
<proteinExistence type="predicted"/>
<feature type="compositionally biased region" description="Polar residues" evidence="1">
    <location>
        <begin position="498"/>
        <end position="514"/>
    </location>
</feature>
<dbReference type="HOGENOM" id="CLU_019656_0_0_1"/>
<feature type="compositionally biased region" description="Polar residues" evidence="1">
    <location>
        <begin position="452"/>
        <end position="464"/>
    </location>
</feature>
<feature type="compositionally biased region" description="Polar residues" evidence="1">
    <location>
        <begin position="728"/>
        <end position="737"/>
    </location>
</feature>
<feature type="compositionally biased region" description="Low complexity" evidence="1">
    <location>
        <begin position="615"/>
        <end position="638"/>
    </location>
</feature>
<feature type="region of interest" description="Disordered" evidence="1">
    <location>
        <begin position="357"/>
        <end position="403"/>
    </location>
</feature>
<dbReference type="OMA" id="PEFAQYG"/>